<dbReference type="Gramene" id="TraesROB_scaffold_038053_01G000200.1">
    <property type="protein sequence ID" value="TraesROB_scaffold_038053_01G000200.1"/>
    <property type="gene ID" value="TraesROB_scaffold_038053_01G000200"/>
</dbReference>
<reference evidence="3" key="2">
    <citation type="submission" date="2018-10" db="UniProtKB">
        <authorList>
            <consortium name="EnsemblPlants"/>
        </authorList>
    </citation>
    <scope>IDENTIFICATION</scope>
</reference>
<name>A0A3B6MU79_WHEAT</name>
<dbReference type="Gramene" id="TraesSTA5D03G03124610.1">
    <property type="protein sequence ID" value="TraesSTA5D03G03124610.1"/>
    <property type="gene ID" value="TraesSTA5D03G03124610"/>
</dbReference>
<accession>A0A3B6MU79</accession>
<dbReference type="Gramene" id="TraesCLE_scaffold_047933_01G000200.1">
    <property type="protein sequence ID" value="TraesCLE_scaffold_047933_01G000200.1"/>
    <property type="gene ID" value="TraesCLE_scaffold_047933_01G000200"/>
</dbReference>
<protein>
    <recommendedName>
        <fullName evidence="5">Zinc finger GRF-type domain-containing protein</fullName>
    </recommendedName>
</protein>
<dbReference type="Gramene" id="TraesLAC5D03G03089500.1">
    <property type="protein sequence ID" value="TraesLAC5D03G03089500.1"/>
    <property type="gene ID" value="TraesLAC5D03G03089500"/>
</dbReference>
<dbReference type="Gramene" id="TraesNOR5D03G03163200.1">
    <property type="protein sequence ID" value="TraesNOR5D03G03163200.1"/>
    <property type="gene ID" value="TraesNOR5D03G03163200"/>
</dbReference>
<dbReference type="AlphaFoldDB" id="A0A3B6MU79"/>
<organism evidence="3">
    <name type="scientific">Triticum aestivum</name>
    <name type="common">Wheat</name>
    <dbReference type="NCBI Taxonomy" id="4565"/>
    <lineage>
        <taxon>Eukaryota</taxon>
        <taxon>Viridiplantae</taxon>
        <taxon>Streptophyta</taxon>
        <taxon>Embryophyta</taxon>
        <taxon>Tracheophyta</taxon>
        <taxon>Spermatophyta</taxon>
        <taxon>Magnoliopsida</taxon>
        <taxon>Liliopsida</taxon>
        <taxon>Poales</taxon>
        <taxon>Poaceae</taxon>
        <taxon>BOP clade</taxon>
        <taxon>Pooideae</taxon>
        <taxon>Triticodae</taxon>
        <taxon>Triticeae</taxon>
        <taxon>Triticinae</taxon>
        <taxon>Triticum</taxon>
    </lineage>
</organism>
<dbReference type="Gramene" id="TraesMAC5D03G03132480.1">
    <property type="protein sequence ID" value="TraesMAC5D03G03132480.1"/>
    <property type="gene ID" value="TraesMAC5D03G03132480"/>
</dbReference>
<dbReference type="OMA" id="GGEMLAM"/>
<dbReference type="Gramene" id="TraesSYM5D03G03073580.1">
    <property type="protein sequence ID" value="TraesSYM5D03G03073580.1"/>
    <property type="gene ID" value="TraesSYM5D03G03073580"/>
</dbReference>
<dbReference type="Gramene" id="TraesLDM5D03G03138310.1">
    <property type="protein sequence ID" value="TraesLDM5D03G03138310.1"/>
    <property type="gene ID" value="TraesLDM5D03G03138310"/>
</dbReference>
<dbReference type="Gramene" id="TraesCAD_scaffold_047409_01G000200.1">
    <property type="protein sequence ID" value="TraesCAD_scaffold_047409_01G000200.1"/>
    <property type="gene ID" value="TraesCAD_scaffold_047409_01G000200"/>
</dbReference>
<gene>
    <name evidence="3" type="primary">LOC123124931</name>
</gene>
<dbReference type="Gramene" id="TraesPARA_EIv1.0_1822770.1">
    <property type="protein sequence ID" value="TraesPARA_EIv1.0_1822770.1.CDS"/>
    <property type="gene ID" value="TraesPARA_EIv1.0_1822770"/>
</dbReference>
<evidence type="ECO:0008006" key="5">
    <source>
        <dbReference type="Google" id="ProtNLM"/>
    </source>
</evidence>
<dbReference type="Gramene" id="TraesARI5D03G03087320.1">
    <property type="protein sequence ID" value="TraesARI5D03G03087320.1"/>
    <property type="gene ID" value="TraesARI5D03G03087320"/>
</dbReference>
<reference evidence="3" key="1">
    <citation type="submission" date="2018-08" db="EMBL/GenBank/DDBJ databases">
        <authorList>
            <person name="Rossello M."/>
        </authorList>
    </citation>
    <scope>NUCLEOTIDE SEQUENCE [LARGE SCALE GENOMIC DNA]</scope>
    <source>
        <strain evidence="3">cv. Chinese Spring</strain>
    </source>
</reference>
<dbReference type="Gramene" id="TraesJUL5D03G03158780.1">
    <property type="protein sequence ID" value="TraesJUL5D03G03158780.1"/>
    <property type="gene ID" value="TraesJUL5D03G03158780"/>
</dbReference>
<dbReference type="SMR" id="A0A3B6MU79"/>
<sequence length="252" mass="27626">MNPAVDLGRKTLTWHSQLGFFCQVGQLTGARAGGIYPDPNRIGEFLSTTRVSPAAARERGVAIGAAAPAAPADTAMSWSSGGSSAPGFRRASGRRDTDARSPVRYREQPMAYEPAKLCHCNPRRKAPRWISWSRQNPGRRYYACVNAVHGGCGYVERHDDPLPKFFSDLIGDLRDEVWRLKGGGTVARTEDAFAAVAMSKDEAGGEMLAMSLQEQLRLKNEEMDAMKSKYMNVIFVLIVFVLGLVLGKFVVN</sequence>
<evidence type="ECO:0000256" key="2">
    <source>
        <dbReference type="SAM" id="Phobius"/>
    </source>
</evidence>
<dbReference type="GeneID" id="123124931"/>
<proteinExistence type="predicted"/>
<dbReference type="PANTHER" id="PTHR33248">
    <property type="entry name" value="ZINC ION-BINDING PROTEIN"/>
    <property type="match status" value="1"/>
</dbReference>
<evidence type="ECO:0000256" key="1">
    <source>
        <dbReference type="SAM" id="MobiDB-lite"/>
    </source>
</evidence>
<keyword evidence="4" id="KW-1185">Reference proteome</keyword>
<keyword evidence="2" id="KW-1133">Transmembrane helix</keyword>
<dbReference type="Gramene" id="TraesWEE_scaffold_018261_01G000200.1">
    <property type="protein sequence ID" value="TraesWEE_scaffold_018261_01G000200.1"/>
    <property type="gene ID" value="TraesWEE_scaffold_018261_01G000200"/>
</dbReference>
<dbReference type="OrthoDB" id="645585at2759"/>
<feature type="region of interest" description="Disordered" evidence="1">
    <location>
        <begin position="73"/>
        <end position="101"/>
    </location>
</feature>
<dbReference type="Gramene" id="TraesCS5D02G252100.1">
    <property type="protein sequence ID" value="TraesCS5D02G252100.1"/>
    <property type="gene ID" value="TraesCS5D02G252100"/>
</dbReference>
<evidence type="ECO:0000313" key="4">
    <source>
        <dbReference type="Proteomes" id="UP000019116"/>
    </source>
</evidence>
<keyword evidence="2" id="KW-0472">Membrane</keyword>
<feature type="transmembrane region" description="Helical" evidence="2">
    <location>
        <begin position="230"/>
        <end position="251"/>
    </location>
</feature>
<dbReference type="Gramene" id="TraesCS5D03G0580900.1">
    <property type="protein sequence ID" value="TraesCS5D03G0580900.1.CDS"/>
    <property type="gene ID" value="TraesCS5D03G0580900"/>
</dbReference>
<dbReference type="Proteomes" id="UP000019116">
    <property type="component" value="Chromosome 5D"/>
</dbReference>
<dbReference type="STRING" id="4565.A0A3B6MU79"/>
<evidence type="ECO:0000313" key="3">
    <source>
        <dbReference type="EnsemblPlants" id="TraesCS5D02G252100.1"/>
    </source>
</evidence>
<dbReference type="Gramene" id="TraesJAG5D03G03131160.1">
    <property type="protein sequence ID" value="TraesJAG5D03G03131160.1"/>
    <property type="gene ID" value="TraesJAG5D03G03131160"/>
</dbReference>
<dbReference type="RefSeq" id="XP_044401413.1">
    <property type="nucleotide sequence ID" value="XM_044545478.1"/>
</dbReference>
<keyword evidence="2" id="KW-0812">Transmembrane</keyword>
<dbReference type="EnsemblPlants" id="TraesCS5D02G252100.1">
    <property type="protein sequence ID" value="TraesCS5D02G252100.1"/>
    <property type="gene ID" value="TraesCS5D02G252100"/>
</dbReference>